<dbReference type="AlphaFoldDB" id="A0A430HFA3"/>
<evidence type="ECO:0000313" key="1">
    <source>
        <dbReference type="EMBL" id="RSZ56191.1"/>
    </source>
</evidence>
<reference evidence="1 2" key="1">
    <citation type="submission" date="2018-12" db="EMBL/GenBank/DDBJ databases">
        <authorList>
            <person name="Yang E."/>
        </authorList>
    </citation>
    <scope>NUCLEOTIDE SEQUENCE [LARGE SCALE GENOMIC DNA]</scope>
    <source>
        <strain evidence="1 2">SOD</strain>
    </source>
</reference>
<dbReference type="Proteomes" id="UP000278085">
    <property type="component" value="Unassembled WGS sequence"/>
</dbReference>
<organism evidence="1 2">
    <name type="scientific">Massilia atriviolacea</name>
    <dbReference type="NCBI Taxonomy" id="2495579"/>
    <lineage>
        <taxon>Bacteria</taxon>
        <taxon>Pseudomonadati</taxon>
        <taxon>Pseudomonadota</taxon>
        <taxon>Betaproteobacteria</taxon>
        <taxon>Burkholderiales</taxon>
        <taxon>Oxalobacteraceae</taxon>
        <taxon>Telluria group</taxon>
        <taxon>Massilia</taxon>
    </lineage>
</organism>
<accession>A0A430HFA3</accession>
<gene>
    <name evidence="1" type="ORF">EJB06_25140</name>
</gene>
<protein>
    <submittedName>
        <fullName evidence="1">Uncharacterized protein</fullName>
    </submittedName>
</protein>
<evidence type="ECO:0000313" key="2">
    <source>
        <dbReference type="Proteomes" id="UP000278085"/>
    </source>
</evidence>
<keyword evidence="2" id="KW-1185">Reference proteome</keyword>
<comment type="caution">
    <text evidence="1">The sequence shown here is derived from an EMBL/GenBank/DDBJ whole genome shotgun (WGS) entry which is preliminary data.</text>
</comment>
<dbReference type="EMBL" id="RXLQ01000017">
    <property type="protein sequence ID" value="RSZ56191.1"/>
    <property type="molecule type" value="Genomic_DNA"/>
</dbReference>
<proteinExistence type="predicted"/>
<dbReference type="OrthoDB" id="8759909at2"/>
<dbReference type="Gene3D" id="2.30.110.50">
    <property type="match status" value="1"/>
</dbReference>
<name>A0A430HFA3_9BURK</name>
<sequence length="86" mass="9015">MSTPLAAMLSSFTQSTRLLRLSTPLGADNLLAECVRGEETISAGFRFTIGALATDAAIGLRSLLGKLAPAWRFDVAAADAAFQEAE</sequence>
<dbReference type="RefSeq" id="WP_126076772.1">
    <property type="nucleotide sequence ID" value="NZ_CP051166.1"/>
</dbReference>